<dbReference type="PROSITE" id="PS00211">
    <property type="entry name" value="ABC_TRANSPORTER_1"/>
    <property type="match status" value="1"/>
</dbReference>
<dbReference type="CDD" id="cd03214">
    <property type="entry name" value="ABC_Iron-Siderophores_B12_Hemin"/>
    <property type="match status" value="1"/>
</dbReference>
<dbReference type="SMART" id="SM00382">
    <property type="entry name" value="AAA"/>
    <property type="match status" value="1"/>
</dbReference>
<protein>
    <submittedName>
        <fullName evidence="5">Iron complex transport system ATP-binding protein</fullName>
    </submittedName>
</protein>
<evidence type="ECO:0000313" key="5">
    <source>
        <dbReference type="EMBL" id="SDD34440.1"/>
    </source>
</evidence>
<keyword evidence="4" id="KW-1278">Translocase</keyword>
<reference evidence="5 6" key="1">
    <citation type="submission" date="2016-10" db="EMBL/GenBank/DDBJ databases">
        <authorList>
            <person name="de Groot N.N."/>
        </authorList>
    </citation>
    <scope>NUCLEOTIDE SEQUENCE [LARGE SCALE GENOMIC DNA]</scope>
    <source>
        <strain evidence="5 6">CGMCC 4.5506</strain>
    </source>
</reference>
<proteinExistence type="predicted"/>
<dbReference type="InterPro" id="IPR003439">
    <property type="entry name" value="ABC_transporter-like_ATP-bd"/>
</dbReference>
<evidence type="ECO:0000256" key="3">
    <source>
        <dbReference type="ARBA" id="ARBA00022840"/>
    </source>
</evidence>
<name>A0A222VUY2_9PSEU</name>
<dbReference type="STRING" id="530584.SAMN05421630_107382"/>
<dbReference type="SUPFAM" id="SSF52540">
    <property type="entry name" value="P-loop containing nucleoside triphosphate hydrolases"/>
    <property type="match status" value="1"/>
</dbReference>
<gene>
    <name evidence="5" type="ORF">SAMN05421630_107382</name>
</gene>
<dbReference type="GO" id="GO:0016887">
    <property type="term" value="F:ATP hydrolysis activity"/>
    <property type="evidence" value="ECO:0007669"/>
    <property type="project" value="InterPro"/>
</dbReference>
<keyword evidence="1" id="KW-0813">Transport</keyword>
<dbReference type="Pfam" id="PF00005">
    <property type="entry name" value="ABC_tran"/>
    <property type="match status" value="1"/>
</dbReference>
<sequence>MKALRLHEVSAGYGGKPVVHNVSTTVDEGGWFAIVGPNGAGKSTLLKAIAGLVPHAGTIEVHGRAARSLSRRERAREVGYAPQKPALPEGLTVTDYTLLGRTPHLGPLARESAADLSTVDDSLARLDLAALSGRRLGTLSGGEAQRAVLARVLAQQTRLLLLDEPTTGLDVGHAQTLLERLDRLRREDGTTVVSTLHDLTFAAQYADTLLLLDNGEVAAEGRPEDVLTSERLRRHYAAETEVLLTSGGHPVVVPLRAAPEA</sequence>
<dbReference type="KEGG" id="pmad:BAY61_23915"/>
<dbReference type="RefSeq" id="WP_091807350.1">
    <property type="nucleotide sequence ID" value="NZ_CP016353.1"/>
</dbReference>
<dbReference type="EMBL" id="FMZE01000007">
    <property type="protein sequence ID" value="SDD34440.1"/>
    <property type="molecule type" value="Genomic_DNA"/>
</dbReference>
<dbReference type="Gene3D" id="3.40.50.300">
    <property type="entry name" value="P-loop containing nucleotide triphosphate hydrolases"/>
    <property type="match status" value="1"/>
</dbReference>
<keyword evidence="2" id="KW-0547">Nucleotide-binding</keyword>
<evidence type="ECO:0000256" key="1">
    <source>
        <dbReference type="ARBA" id="ARBA00022448"/>
    </source>
</evidence>
<evidence type="ECO:0000256" key="2">
    <source>
        <dbReference type="ARBA" id="ARBA00022741"/>
    </source>
</evidence>
<keyword evidence="6" id="KW-1185">Reference proteome</keyword>
<dbReference type="InterPro" id="IPR003593">
    <property type="entry name" value="AAA+_ATPase"/>
</dbReference>
<dbReference type="Proteomes" id="UP000199494">
    <property type="component" value="Unassembled WGS sequence"/>
</dbReference>
<dbReference type="InterPro" id="IPR027417">
    <property type="entry name" value="P-loop_NTPase"/>
</dbReference>
<organism evidence="5 6">
    <name type="scientific">Prauserella marina</name>
    <dbReference type="NCBI Taxonomy" id="530584"/>
    <lineage>
        <taxon>Bacteria</taxon>
        <taxon>Bacillati</taxon>
        <taxon>Actinomycetota</taxon>
        <taxon>Actinomycetes</taxon>
        <taxon>Pseudonocardiales</taxon>
        <taxon>Pseudonocardiaceae</taxon>
        <taxon>Prauserella</taxon>
    </lineage>
</organism>
<accession>A0A222VUY2</accession>
<dbReference type="FunFam" id="3.40.50.300:FF:000134">
    <property type="entry name" value="Iron-enterobactin ABC transporter ATP-binding protein"/>
    <property type="match status" value="1"/>
</dbReference>
<dbReference type="AlphaFoldDB" id="A0A222VUY2"/>
<dbReference type="OrthoDB" id="4131at2"/>
<dbReference type="PANTHER" id="PTHR42794:SF1">
    <property type="entry name" value="HEMIN IMPORT ATP-BINDING PROTEIN HMUV"/>
    <property type="match status" value="1"/>
</dbReference>
<evidence type="ECO:0000256" key="4">
    <source>
        <dbReference type="ARBA" id="ARBA00022967"/>
    </source>
</evidence>
<keyword evidence="3 5" id="KW-0067">ATP-binding</keyword>
<dbReference type="GO" id="GO:0005524">
    <property type="term" value="F:ATP binding"/>
    <property type="evidence" value="ECO:0007669"/>
    <property type="project" value="UniProtKB-KW"/>
</dbReference>
<evidence type="ECO:0000313" key="6">
    <source>
        <dbReference type="Proteomes" id="UP000199494"/>
    </source>
</evidence>
<dbReference type="PANTHER" id="PTHR42794">
    <property type="entry name" value="HEMIN IMPORT ATP-BINDING PROTEIN HMUV"/>
    <property type="match status" value="1"/>
</dbReference>
<dbReference type="InterPro" id="IPR017871">
    <property type="entry name" value="ABC_transporter-like_CS"/>
</dbReference>
<dbReference type="PROSITE" id="PS50893">
    <property type="entry name" value="ABC_TRANSPORTER_2"/>
    <property type="match status" value="1"/>
</dbReference>